<evidence type="ECO:0000256" key="1">
    <source>
        <dbReference type="ARBA" id="ARBA00004651"/>
    </source>
</evidence>
<keyword evidence="10" id="KW-0406">Ion transport</keyword>
<dbReference type="EMBL" id="CP071709">
    <property type="protein sequence ID" value="QVY60708.1"/>
    <property type="molecule type" value="Genomic_DNA"/>
</dbReference>
<gene>
    <name evidence="15" type="primary">motP</name>
    <name evidence="15" type="ORF">J1899_17120</name>
</gene>
<protein>
    <submittedName>
        <fullName evidence="15">Flagellar motor protein MotP</fullName>
    </submittedName>
</protein>
<dbReference type="PANTHER" id="PTHR30433:SF2">
    <property type="entry name" value="MOTILITY PROTEIN A"/>
    <property type="match status" value="1"/>
</dbReference>
<evidence type="ECO:0000256" key="10">
    <source>
        <dbReference type="ARBA" id="ARBA00023065"/>
    </source>
</evidence>
<comment type="similarity">
    <text evidence="2">Belongs to the MotA family.</text>
</comment>
<keyword evidence="5" id="KW-0145">Chemotaxis</keyword>
<evidence type="ECO:0000256" key="4">
    <source>
        <dbReference type="ARBA" id="ARBA00022475"/>
    </source>
</evidence>
<evidence type="ECO:0000256" key="8">
    <source>
        <dbReference type="ARBA" id="ARBA00022781"/>
    </source>
</evidence>
<dbReference type="PROSITE" id="PS01307">
    <property type="entry name" value="MOTA"/>
    <property type="match status" value="1"/>
</dbReference>
<keyword evidence="11 12" id="KW-0472">Membrane</keyword>
<dbReference type="InterPro" id="IPR047055">
    <property type="entry name" value="MotA-like"/>
</dbReference>
<evidence type="ECO:0000256" key="2">
    <source>
        <dbReference type="ARBA" id="ARBA00008038"/>
    </source>
</evidence>
<feature type="domain" description="Motility protein A N-terminal" evidence="14">
    <location>
        <begin position="10"/>
        <end position="97"/>
    </location>
</feature>
<proteinExistence type="inferred from homology"/>
<evidence type="ECO:0000256" key="12">
    <source>
        <dbReference type="SAM" id="Phobius"/>
    </source>
</evidence>
<dbReference type="Pfam" id="PF20560">
    <property type="entry name" value="MotA_N"/>
    <property type="match status" value="1"/>
</dbReference>
<evidence type="ECO:0000259" key="14">
    <source>
        <dbReference type="Pfam" id="PF20560"/>
    </source>
</evidence>
<keyword evidence="8" id="KW-0375">Hydrogen ion transport</keyword>
<dbReference type="InterPro" id="IPR000540">
    <property type="entry name" value="Flag_MotA_CS"/>
</dbReference>
<keyword evidence="6 12" id="KW-0812">Transmembrane</keyword>
<keyword evidence="7" id="KW-0283">Flagellar rotation</keyword>
<accession>A0ABX8F8G7</accession>
<evidence type="ECO:0000256" key="5">
    <source>
        <dbReference type="ARBA" id="ARBA00022500"/>
    </source>
</evidence>
<evidence type="ECO:0000313" key="15">
    <source>
        <dbReference type="EMBL" id="QVY60708.1"/>
    </source>
</evidence>
<keyword evidence="15" id="KW-0969">Cilium</keyword>
<dbReference type="Pfam" id="PF01618">
    <property type="entry name" value="MotA_ExbB"/>
    <property type="match status" value="1"/>
</dbReference>
<keyword evidence="16" id="KW-1185">Reference proteome</keyword>
<evidence type="ECO:0000256" key="6">
    <source>
        <dbReference type="ARBA" id="ARBA00022692"/>
    </source>
</evidence>
<keyword evidence="15" id="KW-0966">Cell projection</keyword>
<feature type="transmembrane region" description="Helical" evidence="12">
    <location>
        <begin position="40"/>
        <end position="58"/>
    </location>
</feature>
<keyword evidence="4" id="KW-1003">Cell membrane</keyword>
<feature type="transmembrane region" description="Helical" evidence="12">
    <location>
        <begin position="186"/>
        <end position="206"/>
    </location>
</feature>
<feature type="domain" description="MotA/TolQ/ExbB proton channel" evidence="13">
    <location>
        <begin position="106"/>
        <end position="220"/>
    </location>
</feature>
<evidence type="ECO:0000256" key="9">
    <source>
        <dbReference type="ARBA" id="ARBA00022989"/>
    </source>
</evidence>
<name>A0ABX8F8G7_9BACI</name>
<evidence type="ECO:0000256" key="3">
    <source>
        <dbReference type="ARBA" id="ARBA00022448"/>
    </source>
</evidence>
<evidence type="ECO:0000256" key="7">
    <source>
        <dbReference type="ARBA" id="ARBA00022779"/>
    </source>
</evidence>
<keyword evidence="15" id="KW-0282">Flagellum</keyword>
<sequence length="272" mass="29533">MKKLDMLTPIGLMVGLALLLFGIAANGGIADIISFIDPASILIVIGGLGAGLLVSFPLQSVRHMFTVIRQAFSQKDESLGELIAIFVKLAEKARREGLLSLESVIEEVEDPFIRKGVLLAIDGIEQDVIHDIMSAEISALEERHRKGRSILEKAGEYAPAWGMIGTLIGLVLMLKSLNDPETLGPNMAIALLTTLYGSLLANLFFIPIAAKLELKTEQEVFMKQIVIEGVIGVQSGQNPKILEEKLSAFLSAEEKKRSAEISRSGEALENER</sequence>
<dbReference type="InterPro" id="IPR002898">
    <property type="entry name" value="MotA_ExbB_proton_chnl"/>
</dbReference>
<keyword evidence="9 12" id="KW-1133">Transmembrane helix</keyword>
<dbReference type="NCBIfam" id="NF005383">
    <property type="entry name" value="PRK06926.1"/>
    <property type="match status" value="1"/>
</dbReference>
<organism evidence="15 16">
    <name type="scientific">Cytobacillus gottheilii</name>
    <dbReference type="NCBI Taxonomy" id="859144"/>
    <lineage>
        <taxon>Bacteria</taxon>
        <taxon>Bacillati</taxon>
        <taxon>Bacillota</taxon>
        <taxon>Bacilli</taxon>
        <taxon>Bacillales</taxon>
        <taxon>Bacillaceae</taxon>
        <taxon>Cytobacillus</taxon>
    </lineage>
</organism>
<reference evidence="15 16" key="1">
    <citation type="submission" date="2021-03" db="EMBL/GenBank/DDBJ databases">
        <title>The first data on the complete genome of the tetrodotoxin-producing bacterium.</title>
        <authorList>
            <person name="Melnikova D.I."/>
            <person name="Nijland R."/>
            <person name="Magarlamov T.Y."/>
        </authorList>
    </citation>
    <scope>NUCLEOTIDE SEQUENCE [LARGE SCALE GENOMIC DNA]</scope>
    <source>
        <strain evidence="15 16">1839</strain>
    </source>
</reference>
<dbReference type="RefSeq" id="WP_066442981.1">
    <property type="nucleotide sequence ID" value="NZ_CP071709.1"/>
</dbReference>
<dbReference type="Proteomes" id="UP000679247">
    <property type="component" value="Chromosome"/>
</dbReference>
<dbReference type="PANTHER" id="PTHR30433">
    <property type="entry name" value="CHEMOTAXIS PROTEIN MOTA"/>
    <property type="match status" value="1"/>
</dbReference>
<dbReference type="InterPro" id="IPR046786">
    <property type="entry name" value="MotA_N"/>
</dbReference>
<feature type="transmembrane region" description="Helical" evidence="12">
    <location>
        <begin position="154"/>
        <end position="174"/>
    </location>
</feature>
<comment type="subcellular location">
    <subcellularLocation>
        <location evidence="1">Cell membrane</location>
        <topology evidence="1">Multi-pass membrane protein</topology>
    </subcellularLocation>
</comment>
<keyword evidence="3" id="KW-0813">Transport</keyword>
<evidence type="ECO:0000313" key="16">
    <source>
        <dbReference type="Proteomes" id="UP000679247"/>
    </source>
</evidence>
<evidence type="ECO:0000259" key="13">
    <source>
        <dbReference type="Pfam" id="PF01618"/>
    </source>
</evidence>
<evidence type="ECO:0000256" key="11">
    <source>
        <dbReference type="ARBA" id="ARBA00023136"/>
    </source>
</evidence>